<evidence type="ECO:0000259" key="3">
    <source>
        <dbReference type="PROSITE" id="PS51371"/>
    </source>
</evidence>
<organism evidence="5">
    <name type="scientific">Desulfofervidus auxilii</name>
    <dbReference type="NCBI Taxonomy" id="1621989"/>
    <lineage>
        <taxon>Bacteria</taxon>
        <taxon>Pseudomonadati</taxon>
        <taxon>Thermodesulfobacteriota</taxon>
        <taxon>Candidatus Desulfofervidia</taxon>
        <taxon>Candidatus Desulfofervidales</taxon>
        <taxon>Candidatus Desulfofervidaceae</taxon>
        <taxon>Candidatus Desulfofervidus</taxon>
    </lineage>
</organism>
<evidence type="ECO:0000313" key="5">
    <source>
        <dbReference type="EMBL" id="HEC68011.1"/>
    </source>
</evidence>
<evidence type="ECO:0000256" key="2">
    <source>
        <dbReference type="PROSITE-ProRule" id="PRU00703"/>
    </source>
</evidence>
<dbReference type="Proteomes" id="UP000070560">
    <property type="component" value="Chromosome"/>
</dbReference>
<dbReference type="PANTHER" id="PTHR43080">
    <property type="entry name" value="CBS DOMAIN-CONTAINING PROTEIN CBSX3, MITOCHONDRIAL"/>
    <property type="match status" value="1"/>
</dbReference>
<dbReference type="Proteomes" id="UP000885738">
    <property type="component" value="Unassembled WGS sequence"/>
</dbReference>
<dbReference type="SUPFAM" id="SSF54631">
    <property type="entry name" value="CBS-domain pair"/>
    <property type="match status" value="1"/>
</dbReference>
<dbReference type="InterPro" id="IPR000644">
    <property type="entry name" value="CBS_dom"/>
</dbReference>
<dbReference type="SMART" id="SM00116">
    <property type="entry name" value="CBS"/>
    <property type="match status" value="2"/>
</dbReference>
<evidence type="ECO:0000313" key="6">
    <source>
        <dbReference type="Proteomes" id="UP000070560"/>
    </source>
</evidence>
<dbReference type="PROSITE" id="PS51371">
    <property type="entry name" value="CBS"/>
    <property type="match status" value="2"/>
</dbReference>
<proteinExistence type="predicted"/>
<keyword evidence="4" id="KW-0808">Transferase</keyword>
<dbReference type="Pfam" id="PF00571">
    <property type="entry name" value="CBS"/>
    <property type="match status" value="2"/>
</dbReference>
<dbReference type="OrthoDB" id="9771532at2"/>
<keyword evidence="1 2" id="KW-0129">CBS domain</keyword>
<name>A0A7C1ZR85_DESA2</name>
<reference evidence="4 6" key="1">
    <citation type="submission" date="2015-10" db="EMBL/GenBank/DDBJ databases">
        <title>Candidatus Desulfofervidus auxilii, a hydrogenotrophic sulfate-reducing bacterium involved in the thermophilic anaerobic oxidation of methane.</title>
        <authorList>
            <person name="Krukenberg V."/>
            <person name="Richter M."/>
            <person name="Wegener G."/>
        </authorList>
    </citation>
    <scope>NUCLEOTIDE SEQUENCE [LARGE SCALE GENOMIC DNA]</scope>
    <source>
        <strain evidence="4 6">HS1</strain>
    </source>
</reference>
<evidence type="ECO:0000313" key="4">
    <source>
        <dbReference type="EMBL" id="AMM41916.1"/>
    </source>
</evidence>
<feature type="domain" description="CBS" evidence="3">
    <location>
        <begin position="7"/>
        <end position="65"/>
    </location>
</feature>
<dbReference type="EMBL" id="DRIH01000145">
    <property type="protein sequence ID" value="HEC68011.1"/>
    <property type="molecule type" value="Genomic_DNA"/>
</dbReference>
<dbReference type="RefSeq" id="WP_066065171.1">
    <property type="nucleotide sequence ID" value="NZ_CP013015.1"/>
</dbReference>
<accession>A0A7C1ZR85</accession>
<dbReference type="InterPro" id="IPR046342">
    <property type="entry name" value="CBS_dom_sf"/>
</dbReference>
<feature type="domain" description="CBS" evidence="3">
    <location>
        <begin position="73"/>
        <end position="130"/>
    </location>
</feature>
<gene>
    <name evidence="5" type="ORF">ENI35_04265</name>
    <name evidence="4" type="ORF">HS1_002130</name>
</gene>
<dbReference type="AlphaFoldDB" id="A0A7C1ZR85"/>
<evidence type="ECO:0000256" key="1">
    <source>
        <dbReference type="ARBA" id="ARBA00023122"/>
    </source>
</evidence>
<dbReference type="Gene3D" id="3.10.580.10">
    <property type="entry name" value="CBS-domain"/>
    <property type="match status" value="1"/>
</dbReference>
<dbReference type="GO" id="GO:0016301">
    <property type="term" value="F:kinase activity"/>
    <property type="evidence" value="ECO:0007669"/>
    <property type="project" value="UniProtKB-KW"/>
</dbReference>
<dbReference type="KEGG" id="daw:HS1_002130"/>
<keyword evidence="6" id="KW-1185">Reference proteome</keyword>
<protein>
    <submittedName>
        <fullName evidence="5">CBS domain-containing protein</fullName>
    </submittedName>
    <submittedName>
        <fullName evidence="4">Histidine kinase</fullName>
    </submittedName>
</protein>
<reference evidence="5" key="2">
    <citation type="journal article" date="2020" name="mSystems">
        <title>Genome- and Community-Level Interaction Insights into Carbon Utilization and Element Cycling Functions of Hydrothermarchaeota in Hydrothermal Sediment.</title>
        <authorList>
            <person name="Zhou Z."/>
            <person name="Liu Y."/>
            <person name="Xu W."/>
            <person name="Pan J."/>
            <person name="Luo Z.H."/>
            <person name="Li M."/>
        </authorList>
    </citation>
    <scope>NUCLEOTIDE SEQUENCE [LARGE SCALE GENOMIC DNA]</scope>
    <source>
        <strain evidence="5">HyVt-389</strain>
    </source>
</reference>
<dbReference type="InterPro" id="IPR051257">
    <property type="entry name" value="Diverse_CBS-Domain"/>
</dbReference>
<dbReference type="PANTHER" id="PTHR43080:SF2">
    <property type="entry name" value="CBS DOMAIN-CONTAINING PROTEIN"/>
    <property type="match status" value="1"/>
</dbReference>
<dbReference type="EMBL" id="CP013015">
    <property type="protein sequence ID" value="AMM41916.1"/>
    <property type="molecule type" value="Genomic_DNA"/>
</dbReference>
<sequence>MKAEEIMTKKIEYIEPDAFVYEALEKLIDKRIRSLVVRPKDEKNVYGIVTVRDIVFKAIGKGLDLGKTKVEEITTRPVVCIEKDMDIEHIVKLMAKFNIARVFVSEGGKIIGIVALFDIITAFIKESMGLKPLGV</sequence>
<keyword evidence="4" id="KW-0418">Kinase</keyword>